<sequence>MPKRNDIKTILVIGSAPIIIGQAAEFDYAGTQACLALKEEGYRVILVNSNPATIMTDKEIADKVYIEPLTHDFIARIIRKEQPDALLPTLGGQTGLNMAIQLHESGVLQD</sequence>
<protein>
    <submittedName>
        <fullName evidence="5">Carbamoyl-phosphate synthase large subunit</fullName>
    </submittedName>
</protein>
<dbReference type="SUPFAM" id="SSF52440">
    <property type="entry name" value="PreATP-grasp domain"/>
    <property type="match status" value="1"/>
</dbReference>
<evidence type="ECO:0000313" key="6">
    <source>
        <dbReference type="Proteomes" id="UP000235659"/>
    </source>
</evidence>
<dbReference type="PANTHER" id="PTHR11405">
    <property type="entry name" value="CARBAMOYLTRANSFERASE FAMILY MEMBER"/>
    <property type="match status" value="1"/>
</dbReference>
<organism evidence="5 6">
    <name type="scientific">Paraburkholderia rhynchosiae</name>
    <dbReference type="NCBI Taxonomy" id="487049"/>
    <lineage>
        <taxon>Bacteria</taxon>
        <taxon>Pseudomonadati</taxon>
        <taxon>Pseudomonadota</taxon>
        <taxon>Betaproteobacteria</taxon>
        <taxon>Burkholderiales</taxon>
        <taxon>Burkholderiaceae</taxon>
        <taxon>Paraburkholderia</taxon>
    </lineage>
</organism>
<dbReference type="Proteomes" id="UP000235659">
    <property type="component" value="Unassembled WGS sequence"/>
</dbReference>
<keyword evidence="1" id="KW-0436">Ligase</keyword>
<reference evidence="5 6" key="1">
    <citation type="submission" date="2018-01" db="EMBL/GenBank/DDBJ databases">
        <title>Whole genome analyses suggest that Burkholderia sensu lato contains two further novel genera in the rhizoxinica-symbiotica group Mycetohabitans gen. nov., and Trinickia gen. nov.: implications for the evolution of diazotrophy and nodulation in the Burkholderiaceae.</title>
        <authorList>
            <person name="Estrada-de los Santos P."/>
            <person name="Palmer M."/>
            <person name="Chavez-Ramirez B."/>
            <person name="Beukes C."/>
            <person name="Steenkamp E.T."/>
            <person name="Hirsch A.M."/>
            <person name="Manyaka P."/>
            <person name="Maluk M."/>
            <person name="Lafos M."/>
            <person name="Crook M."/>
            <person name="Gross E."/>
            <person name="Simon M.F."/>
            <person name="Bueno dos Reis Junior F."/>
            <person name="Poole P.S."/>
            <person name="Venter S.N."/>
            <person name="James E.K."/>
        </authorList>
    </citation>
    <scope>NUCLEOTIDE SEQUENCE [LARGE SCALE GENOMIC DNA]</scope>
    <source>
        <strain evidence="5 6">WSM 3937</strain>
    </source>
</reference>
<evidence type="ECO:0000256" key="2">
    <source>
        <dbReference type="ARBA" id="ARBA00022741"/>
    </source>
</evidence>
<feature type="domain" description="Carbamoyl phosphate synthase preATP-grasp" evidence="4">
    <location>
        <begin position="7"/>
        <end position="108"/>
    </location>
</feature>
<comment type="caution">
    <text evidence="5">The sequence shown here is derived from an EMBL/GenBank/DDBJ whole genome shotgun (WGS) entry which is preliminary data.</text>
</comment>
<proteinExistence type="predicted"/>
<evidence type="ECO:0000256" key="3">
    <source>
        <dbReference type="ARBA" id="ARBA00022840"/>
    </source>
</evidence>
<dbReference type="InterPro" id="IPR058047">
    <property type="entry name" value="CPSase_preATP-grasp"/>
</dbReference>
<dbReference type="PANTHER" id="PTHR11405:SF53">
    <property type="entry name" value="CARBAMOYL-PHOSPHATE SYNTHASE [AMMONIA], MITOCHONDRIAL"/>
    <property type="match status" value="1"/>
</dbReference>
<dbReference type="EMBL" id="PNXY01000126">
    <property type="protein sequence ID" value="PMS15154.1"/>
    <property type="molecule type" value="Genomic_DNA"/>
</dbReference>
<feature type="non-terminal residue" evidence="5">
    <location>
        <position position="110"/>
    </location>
</feature>
<dbReference type="InterPro" id="IPR005483">
    <property type="entry name" value="CPSase_dom"/>
</dbReference>
<keyword evidence="3" id="KW-0067">ATP-binding</keyword>
<gene>
    <name evidence="5" type="ORF">C0Z16_37095</name>
</gene>
<dbReference type="PRINTS" id="PR00098">
    <property type="entry name" value="CPSASE"/>
</dbReference>
<keyword evidence="2" id="KW-0547">Nucleotide-binding</keyword>
<dbReference type="Gene3D" id="3.40.50.20">
    <property type="match status" value="1"/>
</dbReference>
<accession>A0ABX4UWH5</accession>
<evidence type="ECO:0000256" key="1">
    <source>
        <dbReference type="ARBA" id="ARBA00022598"/>
    </source>
</evidence>
<dbReference type="Pfam" id="PF25596">
    <property type="entry name" value="CPSase_L_D1"/>
    <property type="match status" value="1"/>
</dbReference>
<evidence type="ECO:0000313" key="5">
    <source>
        <dbReference type="EMBL" id="PMS15154.1"/>
    </source>
</evidence>
<name>A0ABX4UWH5_9BURK</name>
<keyword evidence="6" id="KW-1185">Reference proteome</keyword>
<evidence type="ECO:0000259" key="4">
    <source>
        <dbReference type="Pfam" id="PF25596"/>
    </source>
</evidence>
<dbReference type="InterPro" id="IPR016185">
    <property type="entry name" value="PreATP-grasp_dom_sf"/>
</dbReference>